<dbReference type="GO" id="GO:0016887">
    <property type="term" value="F:ATP hydrolysis activity"/>
    <property type="evidence" value="ECO:0007669"/>
    <property type="project" value="InterPro"/>
</dbReference>
<dbReference type="Pfam" id="PF00005">
    <property type="entry name" value="ABC_tran"/>
    <property type="match status" value="1"/>
</dbReference>
<dbReference type="GO" id="GO:0005524">
    <property type="term" value="F:ATP binding"/>
    <property type="evidence" value="ECO:0007669"/>
    <property type="project" value="UniProtKB-KW"/>
</dbReference>
<gene>
    <name evidence="6" type="ORF">DI525_06855</name>
</gene>
<protein>
    <submittedName>
        <fullName evidence="6">Iron ABC transporter ATP-binding protein</fullName>
    </submittedName>
</protein>
<feature type="domain" description="ABC transporter" evidence="5">
    <location>
        <begin position="39"/>
        <end position="279"/>
    </location>
</feature>
<accession>A0A2W5SUK5</accession>
<dbReference type="EMBL" id="QFRA01000016">
    <property type="protein sequence ID" value="PZR04473.1"/>
    <property type="molecule type" value="Genomic_DNA"/>
</dbReference>
<dbReference type="InterPro" id="IPR003593">
    <property type="entry name" value="AAA+_ATPase"/>
</dbReference>
<dbReference type="InterPro" id="IPR027417">
    <property type="entry name" value="P-loop_NTPase"/>
</dbReference>
<dbReference type="Proteomes" id="UP000249432">
    <property type="component" value="Unassembled WGS sequence"/>
</dbReference>
<dbReference type="PROSITE" id="PS50893">
    <property type="entry name" value="ABC_TRANSPORTER_2"/>
    <property type="match status" value="1"/>
</dbReference>
<organism evidence="6 7">
    <name type="scientific">Corynebacterium kroppenstedtii</name>
    <dbReference type="NCBI Taxonomy" id="161879"/>
    <lineage>
        <taxon>Bacteria</taxon>
        <taxon>Bacillati</taxon>
        <taxon>Actinomycetota</taxon>
        <taxon>Actinomycetes</taxon>
        <taxon>Mycobacteriales</taxon>
        <taxon>Corynebacteriaceae</taxon>
        <taxon>Corynebacterium</taxon>
    </lineage>
</organism>
<evidence type="ECO:0000313" key="6">
    <source>
        <dbReference type="EMBL" id="PZR04473.1"/>
    </source>
</evidence>
<reference evidence="6 7" key="1">
    <citation type="submission" date="2017-08" db="EMBL/GenBank/DDBJ databases">
        <title>Infants hospitalized years apart are colonized by the same room-sourced microbial strains.</title>
        <authorList>
            <person name="Brooks B."/>
            <person name="Olm M.R."/>
            <person name="Firek B.A."/>
            <person name="Baker R."/>
            <person name="Thomas B.C."/>
            <person name="Morowitz M.J."/>
            <person name="Banfield J.F."/>
        </authorList>
    </citation>
    <scope>NUCLEOTIDE SEQUENCE [LARGE SCALE GENOMIC DNA]</scope>
    <source>
        <strain evidence="6">S2_003_000_R1_3</strain>
    </source>
</reference>
<keyword evidence="2" id="KW-0547">Nucleotide-binding</keyword>
<evidence type="ECO:0000256" key="2">
    <source>
        <dbReference type="ARBA" id="ARBA00022741"/>
    </source>
</evidence>
<dbReference type="SUPFAM" id="SSF52540">
    <property type="entry name" value="P-loop containing nucleoside triphosphate hydrolases"/>
    <property type="match status" value="1"/>
</dbReference>
<dbReference type="FunFam" id="3.40.50.300:FF:001031">
    <property type="entry name" value="Iron ABC transporter ATP-binding protein"/>
    <property type="match status" value="1"/>
</dbReference>
<dbReference type="InterPro" id="IPR003439">
    <property type="entry name" value="ABC_transporter-like_ATP-bd"/>
</dbReference>
<evidence type="ECO:0000313" key="7">
    <source>
        <dbReference type="Proteomes" id="UP000249432"/>
    </source>
</evidence>
<dbReference type="PANTHER" id="PTHR42734">
    <property type="entry name" value="METAL TRANSPORT SYSTEM ATP-BINDING PROTEIN TM_0124-RELATED"/>
    <property type="match status" value="1"/>
</dbReference>
<sequence>MTRHDTSSHTHGSDDSQPHATVRSREELDALPIDPEALISLDDVSVVRNGSTLLQSMNWVVKPGQRWVIIGPNGAGKTTLMKVAGAETYSTTGRSVIMGEVLGKTDVRDVRTMIGMSSSALAQRIPGRERVLDLVISAGYNILGRWREQYDDVDKEQATLILEDLGAMHLADRTWSTLSEGERKRVLIARSLMTDPELLLLDEPGAGLDLGGREDLVERLSTLANNPDAPVIVMVTHHVEEIPQGFTHAMLLDEGKQVVAGPIDEVLTGENLTKTFHQPITLDTVDGRFFAHRVKSSRRHRR</sequence>
<name>A0A2W5SUK5_9CORY</name>
<evidence type="ECO:0000256" key="1">
    <source>
        <dbReference type="ARBA" id="ARBA00022448"/>
    </source>
</evidence>
<dbReference type="SMART" id="SM00382">
    <property type="entry name" value="AAA"/>
    <property type="match status" value="1"/>
</dbReference>
<dbReference type="AlphaFoldDB" id="A0A2W5SUK5"/>
<proteinExistence type="predicted"/>
<comment type="caution">
    <text evidence="6">The sequence shown here is derived from an EMBL/GenBank/DDBJ whole genome shotgun (WGS) entry which is preliminary data.</text>
</comment>
<dbReference type="Gene3D" id="3.40.50.300">
    <property type="entry name" value="P-loop containing nucleotide triphosphate hydrolases"/>
    <property type="match status" value="1"/>
</dbReference>
<keyword evidence="1" id="KW-0813">Transport</keyword>
<feature type="region of interest" description="Disordered" evidence="4">
    <location>
        <begin position="1"/>
        <end position="23"/>
    </location>
</feature>
<evidence type="ECO:0000259" key="5">
    <source>
        <dbReference type="PROSITE" id="PS50893"/>
    </source>
</evidence>
<keyword evidence="3 6" id="KW-0067">ATP-binding</keyword>
<dbReference type="InterPro" id="IPR050153">
    <property type="entry name" value="Metal_Ion_Import_ABC"/>
</dbReference>
<evidence type="ECO:0000256" key="4">
    <source>
        <dbReference type="SAM" id="MobiDB-lite"/>
    </source>
</evidence>
<evidence type="ECO:0000256" key="3">
    <source>
        <dbReference type="ARBA" id="ARBA00022840"/>
    </source>
</evidence>